<organism evidence="1 2">
    <name type="scientific">Tuber melanosporum (strain Mel28)</name>
    <name type="common">Perigord black truffle</name>
    <dbReference type="NCBI Taxonomy" id="656061"/>
    <lineage>
        <taxon>Eukaryota</taxon>
        <taxon>Fungi</taxon>
        <taxon>Dikarya</taxon>
        <taxon>Ascomycota</taxon>
        <taxon>Pezizomycotina</taxon>
        <taxon>Pezizomycetes</taxon>
        <taxon>Pezizales</taxon>
        <taxon>Tuberaceae</taxon>
        <taxon>Tuber</taxon>
    </lineage>
</organism>
<dbReference type="KEGG" id="tml:GSTUM_00001785001"/>
<accession>D5G661</accession>
<keyword evidence="2" id="KW-1185">Reference proteome</keyword>
<name>D5G661_TUBMM</name>
<protein>
    <submittedName>
        <fullName evidence="1">(Perigord truffle) hypothetical protein</fullName>
    </submittedName>
</protein>
<proteinExistence type="predicted"/>
<dbReference type="EMBL" id="FN430007">
    <property type="protein sequence ID" value="CAZ80004.1"/>
    <property type="molecule type" value="Genomic_DNA"/>
</dbReference>
<dbReference type="Proteomes" id="UP000006911">
    <property type="component" value="Unassembled WGS sequence"/>
</dbReference>
<gene>
    <name evidence="1" type="ORF">GSTUM_00001785001</name>
</gene>
<dbReference type="InParanoid" id="D5G661"/>
<evidence type="ECO:0000313" key="1">
    <source>
        <dbReference type="EMBL" id="CAZ80004.1"/>
    </source>
</evidence>
<reference evidence="1 2" key="1">
    <citation type="journal article" date="2010" name="Nature">
        <title>Perigord black truffle genome uncovers evolutionary origins and mechanisms of symbiosis.</title>
        <authorList>
            <person name="Martin F."/>
            <person name="Kohler A."/>
            <person name="Murat C."/>
            <person name="Balestrini R."/>
            <person name="Coutinho P.M."/>
            <person name="Jaillon O."/>
            <person name="Montanini B."/>
            <person name="Morin E."/>
            <person name="Noel B."/>
            <person name="Percudani R."/>
            <person name="Porcel B."/>
            <person name="Rubini A."/>
            <person name="Amicucci A."/>
            <person name="Amselem J."/>
            <person name="Anthouard V."/>
            <person name="Arcioni S."/>
            <person name="Artiguenave F."/>
            <person name="Aury J.M."/>
            <person name="Ballario P."/>
            <person name="Bolchi A."/>
            <person name="Brenna A."/>
            <person name="Brun A."/>
            <person name="Buee M."/>
            <person name="Cantarel B."/>
            <person name="Chevalier G."/>
            <person name="Couloux A."/>
            <person name="Da Silva C."/>
            <person name="Denoeud F."/>
            <person name="Duplessis S."/>
            <person name="Ghignone S."/>
            <person name="Hilselberger B."/>
            <person name="Iotti M."/>
            <person name="Marcais B."/>
            <person name="Mello A."/>
            <person name="Miranda M."/>
            <person name="Pacioni G."/>
            <person name="Quesneville H."/>
            <person name="Riccioni C."/>
            <person name="Ruotolo R."/>
            <person name="Splivallo R."/>
            <person name="Stocchi V."/>
            <person name="Tisserant E."/>
            <person name="Viscomi A.R."/>
            <person name="Zambonelli A."/>
            <person name="Zampieri E."/>
            <person name="Henrissat B."/>
            <person name="Lebrun M.H."/>
            <person name="Paolocci F."/>
            <person name="Bonfante P."/>
            <person name="Ottonello S."/>
            <person name="Wincker P."/>
        </authorList>
    </citation>
    <scope>NUCLEOTIDE SEQUENCE [LARGE SCALE GENOMIC DNA]</scope>
    <source>
        <strain evidence="1 2">Mel28</strain>
    </source>
</reference>
<evidence type="ECO:0000313" key="2">
    <source>
        <dbReference type="Proteomes" id="UP000006911"/>
    </source>
</evidence>
<dbReference type="AlphaFoldDB" id="D5G661"/>
<dbReference type="HOGENOM" id="CLU_2833016_0_0_1"/>
<dbReference type="GeneID" id="9187683"/>
<dbReference type="RefSeq" id="XP_002835847.1">
    <property type="nucleotide sequence ID" value="XM_002835801.1"/>
</dbReference>
<sequence>MDDETQDRRVNKNNLSLPHNLAQVRTFCVNVVAPSIGNQITPPPRISSLGVDDSTKSAIRATWGSE</sequence>